<keyword evidence="8 9" id="KW-0472">Membrane</keyword>
<keyword evidence="4" id="KW-0288">FMN</keyword>
<dbReference type="EMBL" id="JAHZIK010000014">
    <property type="protein sequence ID" value="MBW7452722.1"/>
    <property type="molecule type" value="Genomic_DNA"/>
</dbReference>
<organism evidence="10 11">
    <name type="scientific">Paenibacillus sepulcri</name>
    <dbReference type="NCBI Taxonomy" id="359917"/>
    <lineage>
        <taxon>Bacteria</taxon>
        <taxon>Bacillati</taxon>
        <taxon>Bacillota</taxon>
        <taxon>Bacilli</taxon>
        <taxon>Bacillales</taxon>
        <taxon>Paenibacillaceae</taxon>
        <taxon>Paenibacillus</taxon>
    </lineage>
</organism>
<evidence type="ECO:0000256" key="1">
    <source>
        <dbReference type="ARBA" id="ARBA00022448"/>
    </source>
</evidence>
<feature type="transmembrane region" description="Helical" evidence="9">
    <location>
        <begin position="189"/>
        <end position="205"/>
    </location>
</feature>
<feature type="transmembrane region" description="Helical" evidence="9">
    <location>
        <begin position="217"/>
        <end position="245"/>
    </location>
</feature>
<dbReference type="Proteomes" id="UP001519887">
    <property type="component" value="Unassembled WGS sequence"/>
</dbReference>
<dbReference type="RefSeq" id="WP_210046723.1">
    <property type="nucleotide sequence ID" value="NZ_JBHLVU010000016.1"/>
</dbReference>
<keyword evidence="5 9" id="KW-0812">Transmembrane</keyword>
<keyword evidence="6" id="KW-1278">Translocase</keyword>
<dbReference type="Pfam" id="PF03116">
    <property type="entry name" value="NQR2_RnfD_RnfE"/>
    <property type="match status" value="2"/>
</dbReference>
<feature type="transmembrane region" description="Helical" evidence="9">
    <location>
        <begin position="157"/>
        <end position="177"/>
    </location>
</feature>
<evidence type="ECO:0000256" key="9">
    <source>
        <dbReference type="SAM" id="Phobius"/>
    </source>
</evidence>
<dbReference type="PANTHER" id="PTHR30578:SF0">
    <property type="entry name" value="ION-TRANSLOCATING OXIDOREDUCTASE COMPLEX SUBUNIT D"/>
    <property type="match status" value="1"/>
</dbReference>
<keyword evidence="11" id="KW-1185">Reference proteome</keyword>
<evidence type="ECO:0000256" key="6">
    <source>
        <dbReference type="ARBA" id="ARBA00022967"/>
    </source>
</evidence>
<evidence type="ECO:0000256" key="4">
    <source>
        <dbReference type="ARBA" id="ARBA00022643"/>
    </source>
</evidence>
<evidence type="ECO:0000256" key="5">
    <source>
        <dbReference type="ARBA" id="ARBA00022692"/>
    </source>
</evidence>
<evidence type="ECO:0000256" key="8">
    <source>
        <dbReference type="ARBA" id="ARBA00023136"/>
    </source>
</evidence>
<evidence type="ECO:0000313" key="10">
    <source>
        <dbReference type="EMBL" id="MBW7452722.1"/>
    </source>
</evidence>
<evidence type="ECO:0000256" key="3">
    <source>
        <dbReference type="ARBA" id="ARBA00022630"/>
    </source>
</evidence>
<feature type="transmembrane region" description="Helical" evidence="9">
    <location>
        <begin position="12"/>
        <end position="29"/>
    </location>
</feature>
<gene>
    <name evidence="10" type="ORF">K0U00_01530</name>
</gene>
<feature type="transmembrane region" description="Helical" evidence="9">
    <location>
        <begin position="135"/>
        <end position="151"/>
    </location>
</feature>
<sequence>MTAKQWIKSPKGYVIIAMAAYLIIASIGSQDMMGIINGILAVSTSLAVDIICCLIEKRKRIRPDGAVITGLIISLILSTNTSWLIVGAAAVIAILSKHFIVHRKKPIFNPAAFGLLVSILLFHTGQSWWGAFGDLPSWTVAFLLIGGYAVTNRVKKYPQVFTFFGTFFLLLFLMGYWDAADASDALRPPFINAALFFGFFMLTDPPTSPAKVKDQMIFGILAAAAGVVDYGLFGGLMYLFIGLLIGNLYQWLRARLSLNVSKKGHSRIEKANKLSI</sequence>
<keyword evidence="3" id="KW-0285">Flavoprotein</keyword>
<feature type="transmembrane region" description="Helical" evidence="9">
    <location>
        <begin position="35"/>
        <end position="55"/>
    </location>
</feature>
<comment type="caution">
    <text evidence="10">The sequence shown here is derived from an EMBL/GenBank/DDBJ whole genome shotgun (WGS) entry which is preliminary data.</text>
</comment>
<keyword evidence="2" id="KW-0597">Phosphoprotein</keyword>
<feature type="transmembrane region" description="Helical" evidence="9">
    <location>
        <begin position="67"/>
        <end position="95"/>
    </location>
</feature>
<evidence type="ECO:0000313" key="11">
    <source>
        <dbReference type="Proteomes" id="UP001519887"/>
    </source>
</evidence>
<evidence type="ECO:0000256" key="2">
    <source>
        <dbReference type="ARBA" id="ARBA00022553"/>
    </source>
</evidence>
<reference evidence="10 11" key="1">
    <citation type="submission" date="2021-07" db="EMBL/GenBank/DDBJ databases">
        <title>Paenibacillus radiodurans sp. nov., isolated from the southeastern edge of Tengger Desert.</title>
        <authorList>
            <person name="Zhang G."/>
        </authorList>
    </citation>
    <scope>NUCLEOTIDE SEQUENCE [LARGE SCALE GENOMIC DNA]</scope>
    <source>
        <strain evidence="10 11">CCM 7311</strain>
    </source>
</reference>
<evidence type="ECO:0000256" key="7">
    <source>
        <dbReference type="ARBA" id="ARBA00022989"/>
    </source>
</evidence>
<proteinExistence type="predicted"/>
<dbReference type="PANTHER" id="PTHR30578">
    <property type="entry name" value="ELECTRON TRANSPORT COMPLEX PROTEIN RNFD"/>
    <property type="match status" value="1"/>
</dbReference>
<accession>A0ABS7BVQ5</accession>
<dbReference type="InterPro" id="IPR004338">
    <property type="entry name" value="NqrB/RnfD"/>
</dbReference>
<name>A0ABS7BVQ5_9BACL</name>
<feature type="transmembrane region" description="Helical" evidence="9">
    <location>
        <begin position="107"/>
        <end position="123"/>
    </location>
</feature>
<keyword evidence="1" id="KW-0813">Transport</keyword>
<protein>
    <submittedName>
        <fullName evidence="10">RnfABCDGE type electron transport complex subunit D</fullName>
    </submittedName>
</protein>
<keyword evidence="7 9" id="KW-1133">Transmembrane helix</keyword>